<evidence type="ECO:0000256" key="1">
    <source>
        <dbReference type="ARBA" id="ARBA00004141"/>
    </source>
</evidence>
<feature type="domain" description="ABC transmembrane type-1" evidence="9">
    <location>
        <begin position="50"/>
        <end position="252"/>
    </location>
</feature>
<dbReference type="InterPro" id="IPR005667">
    <property type="entry name" value="Sulph_transpt2"/>
</dbReference>
<dbReference type="RefSeq" id="WP_007044183.1">
    <property type="nucleotide sequence ID" value="NZ_AGJL01000014.1"/>
</dbReference>
<dbReference type="STRING" id="647171.MetfoDRAFT_0744"/>
<comment type="similarity">
    <text evidence="8">Belongs to the binding-protein-dependent transport system permease family.</text>
</comment>
<dbReference type="OrthoDB" id="11163at2157"/>
<dbReference type="NCBIfam" id="NF038017">
    <property type="entry name" value="ABC_perm1"/>
    <property type="match status" value="1"/>
</dbReference>
<evidence type="ECO:0000256" key="7">
    <source>
        <dbReference type="ARBA" id="ARBA00023136"/>
    </source>
</evidence>
<dbReference type="Proteomes" id="UP000003706">
    <property type="component" value="Unassembled WGS sequence"/>
</dbReference>
<sequence>MNQKSLKYVSLTTLMLFLFIILSVIVSILGKISIETLLNAIQSEEVRFAILLSIKCSFIAIFLALIVGVPSAYALARYNFRGKEIIDSLINLPVLLPPLVSGFGLLIFFGNTTIGKFITENIVNIIFTQNGIIIAQFFIATPFIIRTTRAVFEGIDVKYEYIAQSLGSTKLESFLKITLPLAKSGIIAGTILGWARAIGEFGATLMLAGATKMKTETLPIAVFLNVSIGNIELALAIATIHIAIAVLVISLIKFVVNLEGGKYGEC</sequence>
<dbReference type="EMBL" id="AGJL01000014">
    <property type="protein sequence ID" value="EHP87431.1"/>
    <property type="molecule type" value="Genomic_DNA"/>
</dbReference>
<dbReference type="PANTHER" id="PTHR30406">
    <property type="entry name" value="SULFATE TRANSPORT SYSTEM PERMEASE PROTEIN"/>
    <property type="match status" value="1"/>
</dbReference>
<keyword evidence="11" id="KW-1185">Reference proteome</keyword>
<dbReference type="AlphaFoldDB" id="H1KY71"/>
<reference evidence="10 11" key="1">
    <citation type="submission" date="2011-09" db="EMBL/GenBank/DDBJ databases">
        <title>The draft genome of Methanotorris formicicus Mc-S-70.</title>
        <authorList>
            <consortium name="US DOE Joint Genome Institute (JGI-PGF)"/>
            <person name="Lucas S."/>
            <person name="Han J."/>
            <person name="Lapidus A."/>
            <person name="Cheng J.-F."/>
            <person name="Goodwin L."/>
            <person name="Pitluck S."/>
            <person name="Peters L."/>
            <person name="Land M.L."/>
            <person name="Hauser L."/>
            <person name="Sieprawska-Lupa M."/>
            <person name="Takai K."/>
            <person name="Miyazaki J."/>
            <person name="Whitman W."/>
            <person name="Woyke T.J."/>
        </authorList>
    </citation>
    <scope>NUCLEOTIDE SEQUENCE [LARGE SCALE GENOMIC DNA]</scope>
    <source>
        <strain evidence="10 11">Mc-S-70</strain>
    </source>
</reference>
<evidence type="ECO:0000256" key="6">
    <source>
        <dbReference type="ARBA" id="ARBA00023032"/>
    </source>
</evidence>
<dbReference type="NCBIfam" id="TIGR02141">
    <property type="entry name" value="modB_ABC"/>
    <property type="match status" value="1"/>
</dbReference>
<evidence type="ECO:0000256" key="3">
    <source>
        <dbReference type="ARBA" id="ARBA00022505"/>
    </source>
</evidence>
<keyword evidence="4 8" id="KW-0812">Transmembrane</keyword>
<dbReference type="PATRIC" id="fig|647171.4.peg.733"/>
<dbReference type="GO" id="GO:0005886">
    <property type="term" value="C:plasma membrane"/>
    <property type="evidence" value="ECO:0007669"/>
    <property type="project" value="UniProtKB-SubCell"/>
</dbReference>
<dbReference type="InterPro" id="IPR035906">
    <property type="entry name" value="MetI-like_sf"/>
</dbReference>
<keyword evidence="2 8" id="KW-0813">Transport</keyword>
<dbReference type="InterPro" id="IPR011867">
    <property type="entry name" value="ModB_ABC"/>
</dbReference>
<feature type="transmembrane region" description="Helical" evidence="8">
    <location>
        <begin position="233"/>
        <end position="256"/>
    </location>
</feature>
<comment type="subcellular location">
    <subcellularLocation>
        <location evidence="8">Cell membrane</location>
        <topology evidence="8">Multi-pass membrane protein</topology>
    </subcellularLocation>
    <subcellularLocation>
        <location evidence="1">Membrane</location>
        <topology evidence="1">Multi-pass membrane protein</topology>
    </subcellularLocation>
</comment>
<dbReference type="GO" id="GO:0015419">
    <property type="term" value="F:ABC-type sulfate transporter activity"/>
    <property type="evidence" value="ECO:0007669"/>
    <property type="project" value="InterPro"/>
</dbReference>
<feature type="transmembrane region" description="Helical" evidence="8">
    <location>
        <begin position="88"/>
        <end position="110"/>
    </location>
</feature>
<accession>H1KY71</accession>
<comment type="caution">
    <text evidence="10">The sequence shown here is derived from an EMBL/GenBank/DDBJ whole genome shotgun (WGS) entry which is preliminary data.</text>
</comment>
<evidence type="ECO:0000256" key="2">
    <source>
        <dbReference type="ARBA" id="ARBA00022448"/>
    </source>
</evidence>
<protein>
    <submittedName>
        <fullName evidence="10">NifC-like ABC-type porter</fullName>
    </submittedName>
</protein>
<dbReference type="InterPro" id="IPR006469">
    <property type="entry name" value="NifC_ABC_porter"/>
</dbReference>
<feature type="transmembrane region" description="Helical" evidence="8">
    <location>
        <begin position="46"/>
        <end position="76"/>
    </location>
</feature>
<keyword evidence="5 8" id="KW-1133">Transmembrane helix</keyword>
<evidence type="ECO:0000256" key="5">
    <source>
        <dbReference type="ARBA" id="ARBA00022989"/>
    </source>
</evidence>
<dbReference type="NCBIfam" id="TIGR01581">
    <property type="entry name" value="Mo_ABC_porter"/>
    <property type="match status" value="1"/>
</dbReference>
<organism evidence="10 11">
    <name type="scientific">Methanotorris formicicus Mc-S-70</name>
    <dbReference type="NCBI Taxonomy" id="647171"/>
    <lineage>
        <taxon>Archaea</taxon>
        <taxon>Methanobacteriati</taxon>
        <taxon>Methanobacteriota</taxon>
        <taxon>Methanomada group</taxon>
        <taxon>Methanococci</taxon>
        <taxon>Methanococcales</taxon>
        <taxon>Methanocaldococcaceae</taxon>
        <taxon>Methanotorris</taxon>
    </lineage>
</organism>
<dbReference type="InterPro" id="IPR049783">
    <property type="entry name" value="ABC_perm_TupB-like"/>
</dbReference>
<keyword evidence="6" id="KW-0764">Sulfate transport</keyword>
<evidence type="ECO:0000259" key="9">
    <source>
        <dbReference type="PROSITE" id="PS50928"/>
    </source>
</evidence>
<feature type="transmembrane region" description="Helical" evidence="8">
    <location>
        <begin position="12"/>
        <end position="34"/>
    </location>
</feature>
<gene>
    <name evidence="10" type="ORF">MetfoDRAFT_0744</name>
</gene>
<dbReference type="CDD" id="cd06261">
    <property type="entry name" value="TM_PBP2"/>
    <property type="match status" value="1"/>
</dbReference>
<keyword evidence="3" id="KW-0500">Molybdenum</keyword>
<keyword evidence="7 8" id="KW-0472">Membrane</keyword>
<name>H1KY71_9EURY</name>
<evidence type="ECO:0000256" key="4">
    <source>
        <dbReference type="ARBA" id="ARBA00022692"/>
    </source>
</evidence>
<feature type="transmembrane region" description="Helical" evidence="8">
    <location>
        <begin position="122"/>
        <end position="145"/>
    </location>
</feature>
<dbReference type="Pfam" id="PF00528">
    <property type="entry name" value="BPD_transp_1"/>
    <property type="match status" value="1"/>
</dbReference>
<dbReference type="GO" id="GO:0015098">
    <property type="term" value="F:molybdate ion transmembrane transporter activity"/>
    <property type="evidence" value="ECO:0007669"/>
    <property type="project" value="InterPro"/>
</dbReference>
<dbReference type="InterPro" id="IPR000515">
    <property type="entry name" value="MetI-like"/>
</dbReference>
<dbReference type="PROSITE" id="PS50928">
    <property type="entry name" value="ABC_TM1"/>
    <property type="match status" value="1"/>
</dbReference>
<evidence type="ECO:0000313" key="11">
    <source>
        <dbReference type="Proteomes" id="UP000003706"/>
    </source>
</evidence>
<dbReference type="SUPFAM" id="SSF161098">
    <property type="entry name" value="MetI-like"/>
    <property type="match status" value="1"/>
</dbReference>
<evidence type="ECO:0000256" key="8">
    <source>
        <dbReference type="RuleBase" id="RU363032"/>
    </source>
</evidence>
<evidence type="ECO:0000313" key="10">
    <source>
        <dbReference type="EMBL" id="EHP87431.1"/>
    </source>
</evidence>
<dbReference type="Gene3D" id="1.10.3720.10">
    <property type="entry name" value="MetI-like"/>
    <property type="match status" value="1"/>
</dbReference>
<proteinExistence type="inferred from homology"/>
<dbReference type="PANTHER" id="PTHR30406:SF8">
    <property type="entry name" value="SULFATE TRANSPORT SYSTEM PERMEASE PROTEIN CYST"/>
    <property type="match status" value="1"/>
</dbReference>